<sequence>MGRASRRGLAVLCSASALILLYWAGSGGRAVWEPAQFRVVRHKDLDPVTPDNNVAMRSTEGGQTPGQQPDQSQGGTARARVLLVSYMRSGSTFTGDIFQASPQVFYLYEPLIYVNDDDYMAPTERSAKNRLIPIAFGIPHPPEIHNYTLDTLNCGFTDHNLRFLYALTYSQSTTEFDQCQKKLGVKPSNFGECGERLRERCVQSKAVVSKILRLKMWEVERLLREDPELRVIHLVRDPRGVYISRRAARYYFGDAPFCARFNADAAKSAELQAKYPGRILTTRYEDLATNPLGIAKLLFNFGGIPWTEEVQTTLVSMTSNADVQTTEHVFSTKRKNSSLTATSWRQKIAFENSWKLQKLCSSAMELYGYVPFQTDQELRDLNIASFTRDYSHVFFKAQIER</sequence>
<comment type="caution">
    <text evidence="4">The sequence shown here is derived from an EMBL/GenBank/DDBJ whole genome shotgun (WGS) entry which is preliminary data.</text>
</comment>
<dbReference type="PANTHER" id="PTHR10704">
    <property type="entry name" value="CARBOHYDRATE SULFOTRANSFERASE"/>
    <property type="match status" value="1"/>
</dbReference>
<evidence type="ECO:0000256" key="2">
    <source>
        <dbReference type="SAM" id="SignalP"/>
    </source>
</evidence>
<protein>
    <recommendedName>
        <fullName evidence="3">Sulfotransferase domain-containing protein</fullName>
    </recommendedName>
</protein>
<feature type="domain" description="Sulfotransferase" evidence="3">
    <location>
        <begin position="80"/>
        <end position="367"/>
    </location>
</feature>
<dbReference type="GO" id="GO:0006044">
    <property type="term" value="P:N-acetylglucosamine metabolic process"/>
    <property type="evidence" value="ECO:0007669"/>
    <property type="project" value="TreeGrafter"/>
</dbReference>
<reference evidence="4 5" key="1">
    <citation type="submission" date="2019-01" db="EMBL/GenBank/DDBJ databases">
        <title>A draft genome assembly of the solar-powered sea slug Elysia chlorotica.</title>
        <authorList>
            <person name="Cai H."/>
            <person name="Li Q."/>
            <person name="Fang X."/>
            <person name="Li J."/>
            <person name="Curtis N.E."/>
            <person name="Altenburger A."/>
            <person name="Shibata T."/>
            <person name="Feng M."/>
            <person name="Maeda T."/>
            <person name="Schwartz J.A."/>
            <person name="Shigenobu S."/>
            <person name="Lundholm N."/>
            <person name="Nishiyama T."/>
            <person name="Yang H."/>
            <person name="Hasebe M."/>
            <person name="Li S."/>
            <person name="Pierce S.K."/>
            <person name="Wang J."/>
        </authorList>
    </citation>
    <scope>NUCLEOTIDE SEQUENCE [LARGE SCALE GENOMIC DNA]</scope>
    <source>
        <strain evidence="4">EC2010</strain>
        <tissue evidence="4">Whole organism of an adult</tissue>
    </source>
</reference>
<dbReference type="Gene3D" id="3.40.50.300">
    <property type="entry name" value="P-loop containing nucleotide triphosphate hydrolases"/>
    <property type="match status" value="1"/>
</dbReference>
<evidence type="ECO:0000256" key="1">
    <source>
        <dbReference type="SAM" id="MobiDB-lite"/>
    </source>
</evidence>
<dbReference type="Proteomes" id="UP000271974">
    <property type="component" value="Unassembled WGS sequence"/>
</dbReference>
<feature type="signal peptide" evidence="2">
    <location>
        <begin position="1"/>
        <end position="28"/>
    </location>
</feature>
<evidence type="ECO:0000313" key="5">
    <source>
        <dbReference type="Proteomes" id="UP000271974"/>
    </source>
</evidence>
<dbReference type="GO" id="GO:0006790">
    <property type="term" value="P:sulfur compound metabolic process"/>
    <property type="evidence" value="ECO:0007669"/>
    <property type="project" value="TreeGrafter"/>
</dbReference>
<keyword evidence="2" id="KW-0732">Signal</keyword>
<gene>
    <name evidence="4" type="ORF">EGW08_008126</name>
</gene>
<dbReference type="OrthoDB" id="6410525at2759"/>
<accession>A0A3S1BB01</accession>
<feature type="compositionally biased region" description="Polar residues" evidence="1">
    <location>
        <begin position="50"/>
        <end position="74"/>
    </location>
</feature>
<organism evidence="4 5">
    <name type="scientific">Elysia chlorotica</name>
    <name type="common">Eastern emerald elysia</name>
    <name type="synonym">Sea slug</name>
    <dbReference type="NCBI Taxonomy" id="188477"/>
    <lineage>
        <taxon>Eukaryota</taxon>
        <taxon>Metazoa</taxon>
        <taxon>Spiralia</taxon>
        <taxon>Lophotrochozoa</taxon>
        <taxon>Mollusca</taxon>
        <taxon>Gastropoda</taxon>
        <taxon>Heterobranchia</taxon>
        <taxon>Euthyneura</taxon>
        <taxon>Panpulmonata</taxon>
        <taxon>Sacoglossa</taxon>
        <taxon>Placobranchoidea</taxon>
        <taxon>Plakobranchidae</taxon>
        <taxon>Elysia</taxon>
    </lineage>
</organism>
<feature type="region of interest" description="Disordered" evidence="1">
    <location>
        <begin position="48"/>
        <end position="74"/>
    </location>
</feature>
<dbReference type="AlphaFoldDB" id="A0A3S1BB01"/>
<dbReference type="GO" id="GO:0001517">
    <property type="term" value="F:N-acetylglucosamine 6-O-sulfotransferase activity"/>
    <property type="evidence" value="ECO:0007669"/>
    <property type="project" value="TreeGrafter"/>
</dbReference>
<dbReference type="PANTHER" id="PTHR10704:SF44">
    <property type="entry name" value="LD35051P-RELATED"/>
    <property type="match status" value="1"/>
</dbReference>
<dbReference type="SUPFAM" id="SSF52540">
    <property type="entry name" value="P-loop containing nucleoside triphosphate hydrolases"/>
    <property type="match status" value="1"/>
</dbReference>
<dbReference type="EMBL" id="RQTK01000218">
    <property type="protein sequence ID" value="RUS84087.1"/>
    <property type="molecule type" value="Genomic_DNA"/>
</dbReference>
<proteinExistence type="predicted"/>
<feature type="chain" id="PRO_5018760955" description="Sulfotransferase domain-containing protein" evidence="2">
    <location>
        <begin position="29"/>
        <end position="401"/>
    </location>
</feature>
<dbReference type="InterPro" id="IPR051135">
    <property type="entry name" value="Gal/GlcNAc/GalNAc_ST"/>
</dbReference>
<evidence type="ECO:0000259" key="3">
    <source>
        <dbReference type="Pfam" id="PF00685"/>
    </source>
</evidence>
<evidence type="ECO:0000313" key="4">
    <source>
        <dbReference type="EMBL" id="RUS84087.1"/>
    </source>
</evidence>
<name>A0A3S1BB01_ELYCH</name>
<keyword evidence="5" id="KW-1185">Reference proteome</keyword>
<dbReference type="STRING" id="188477.A0A3S1BB01"/>
<dbReference type="InterPro" id="IPR027417">
    <property type="entry name" value="P-loop_NTPase"/>
</dbReference>
<dbReference type="InterPro" id="IPR000863">
    <property type="entry name" value="Sulfotransferase_dom"/>
</dbReference>
<dbReference type="Pfam" id="PF00685">
    <property type="entry name" value="Sulfotransfer_1"/>
    <property type="match status" value="1"/>
</dbReference>